<dbReference type="AlphaFoldDB" id="A0AAN7B3H7"/>
<evidence type="ECO:0000313" key="7">
    <source>
        <dbReference type="EMBL" id="KAK4211416.1"/>
    </source>
</evidence>
<dbReference type="InterPro" id="IPR050869">
    <property type="entry name" value="H3K4_H4K5_MeTrfase"/>
</dbReference>
<dbReference type="PROSITE" id="PS01360">
    <property type="entry name" value="ZF_MYND_1"/>
    <property type="match status" value="1"/>
</dbReference>
<evidence type="ECO:0000256" key="1">
    <source>
        <dbReference type="ARBA" id="ARBA00022723"/>
    </source>
</evidence>
<dbReference type="Gene3D" id="1.10.220.160">
    <property type="match status" value="1"/>
</dbReference>
<dbReference type="PANTHER" id="PTHR12197">
    <property type="entry name" value="HISTONE-LYSINE N-METHYLTRANSFERASE SMYD"/>
    <property type="match status" value="1"/>
</dbReference>
<evidence type="ECO:0000259" key="6">
    <source>
        <dbReference type="PROSITE" id="PS50865"/>
    </source>
</evidence>
<name>A0AAN7B3H7_9PEZI</name>
<sequence>MPSSPPPGTSIVQSTTGRGRCLQATRRFPAGSLIGIFNNPLLALPDGPSMRTTCNYCLRVGNGHITMKACTGCKATVYCNAACQRAHWKSGVHKAECKMFSRIRETTGKEWLPTPVRAVAQILILLQTGDPTMTKAFSSTEGLEGNVEGFKRNKEVWADYELQAMAAVVYGGLLQSEEMMHKAKEILCKIQTNAFNRLDADTGTAGIFLDSVLAMVNHSCVPNAFVGFDKRTAMLRAERDIEVGEEIEISYCDYTTPRAARRETLKLYHFQCNCLRCRDDLDVYQVCAISPNISLNKFSLQPNLSKLRNPQIDRSGVSSTDVETISRKWHLLSRQDNIDVMQLARQRWSLCKPLVEAKMFAVEPVPTSILNFAILCQSDSNKTAYALPLACFLSTECEPVKLVAPFLPWRVKGLMMVAKLLGHLGELRATGELVRSCSHKALVDILTKSDQVSMCEAVLRLVVHYGSMGASDDWDVLREARDTLGEIESLQGREKESYFLRTWANDSQDPEGNAFFQNAVLKPINDLAALTIGIMDSELGDRRSVARR</sequence>
<proteinExistence type="predicted"/>
<dbReference type="InterPro" id="IPR001214">
    <property type="entry name" value="SET_dom"/>
</dbReference>
<reference evidence="7" key="2">
    <citation type="submission" date="2023-05" db="EMBL/GenBank/DDBJ databases">
        <authorList>
            <consortium name="Lawrence Berkeley National Laboratory"/>
            <person name="Steindorff A."/>
            <person name="Hensen N."/>
            <person name="Bonometti L."/>
            <person name="Westerberg I."/>
            <person name="Brannstrom I.O."/>
            <person name="Guillou S."/>
            <person name="Cros-Aarteil S."/>
            <person name="Calhoun S."/>
            <person name="Haridas S."/>
            <person name="Kuo A."/>
            <person name="Mondo S."/>
            <person name="Pangilinan J."/>
            <person name="Riley R."/>
            <person name="Labutti K."/>
            <person name="Andreopoulos B."/>
            <person name="Lipzen A."/>
            <person name="Chen C."/>
            <person name="Yanf M."/>
            <person name="Daum C."/>
            <person name="Ng V."/>
            <person name="Clum A."/>
            <person name="Ohm R."/>
            <person name="Martin F."/>
            <person name="Silar P."/>
            <person name="Natvig D."/>
            <person name="Lalanne C."/>
            <person name="Gautier V."/>
            <person name="Ament-Velasquez S.L."/>
            <person name="Kruys A."/>
            <person name="Hutchinson M.I."/>
            <person name="Powell A.J."/>
            <person name="Barry K."/>
            <person name="Miller A.N."/>
            <person name="Grigoriev I.V."/>
            <person name="Debuchy R."/>
            <person name="Gladieux P."/>
            <person name="Thoren M.H."/>
            <person name="Johannesson H."/>
        </authorList>
    </citation>
    <scope>NUCLEOTIDE SEQUENCE</scope>
    <source>
        <strain evidence="7">PSN293</strain>
    </source>
</reference>
<dbReference type="SMART" id="SM00317">
    <property type="entry name" value="SET"/>
    <property type="match status" value="1"/>
</dbReference>
<dbReference type="PROSITE" id="PS50865">
    <property type="entry name" value="ZF_MYND_2"/>
    <property type="match status" value="1"/>
</dbReference>
<protein>
    <recommendedName>
        <fullName evidence="9">Suppressor of anucleate metulae protein B</fullName>
    </recommendedName>
</protein>
<dbReference type="Proteomes" id="UP001301769">
    <property type="component" value="Unassembled WGS sequence"/>
</dbReference>
<dbReference type="Gene3D" id="2.170.270.10">
    <property type="entry name" value="SET domain"/>
    <property type="match status" value="1"/>
</dbReference>
<dbReference type="Pfam" id="PF00856">
    <property type="entry name" value="SET"/>
    <property type="match status" value="1"/>
</dbReference>
<dbReference type="CDD" id="cd20071">
    <property type="entry name" value="SET_SMYD"/>
    <property type="match status" value="1"/>
</dbReference>
<reference evidence="7" key="1">
    <citation type="journal article" date="2023" name="Mol. Phylogenet. Evol.">
        <title>Genome-scale phylogeny and comparative genomics of the fungal order Sordariales.</title>
        <authorList>
            <person name="Hensen N."/>
            <person name="Bonometti L."/>
            <person name="Westerberg I."/>
            <person name="Brannstrom I.O."/>
            <person name="Guillou S."/>
            <person name="Cros-Aarteil S."/>
            <person name="Calhoun S."/>
            <person name="Haridas S."/>
            <person name="Kuo A."/>
            <person name="Mondo S."/>
            <person name="Pangilinan J."/>
            <person name="Riley R."/>
            <person name="LaButti K."/>
            <person name="Andreopoulos B."/>
            <person name="Lipzen A."/>
            <person name="Chen C."/>
            <person name="Yan M."/>
            <person name="Daum C."/>
            <person name="Ng V."/>
            <person name="Clum A."/>
            <person name="Steindorff A."/>
            <person name="Ohm R.A."/>
            <person name="Martin F."/>
            <person name="Silar P."/>
            <person name="Natvig D.O."/>
            <person name="Lalanne C."/>
            <person name="Gautier V."/>
            <person name="Ament-Velasquez S.L."/>
            <person name="Kruys A."/>
            <person name="Hutchinson M.I."/>
            <person name="Powell A.J."/>
            <person name="Barry K."/>
            <person name="Miller A.N."/>
            <person name="Grigoriev I.V."/>
            <person name="Debuchy R."/>
            <person name="Gladieux P."/>
            <person name="Hiltunen Thoren M."/>
            <person name="Johannesson H."/>
        </authorList>
    </citation>
    <scope>NUCLEOTIDE SEQUENCE</scope>
    <source>
        <strain evidence="7">PSN293</strain>
    </source>
</reference>
<dbReference type="PANTHER" id="PTHR12197:SF251">
    <property type="entry name" value="EG:BACR7C10.4 PROTEIN"/>
    <property type="match status" value="1"/>
</dbReference>
<feature type="domain" description="MYND-type" evidence="6">
    <location>
        <begin position="54"/>
        <end position="97"/>
    </location>
</feature>
<evidence type="ECO:0000256" key="2">
    <source>
        <dbReference type="ARBA" id="ARBA00022771"/>
    </source>
</evidence>
<dbReference type="InterPro" id="IPR002893">
    <property type="entry name" value="Znf_MYND"/>
</dbReference>
<organism evidence="7 8">
    <name type="scientific">Rhypophila decipiens</name>
    <dbReference type="NCBI Taxonomy" id="261697"/>
    <lineage>
        <taxon>Eukaryota</taxon>
        <taxon>Fungi</taxon>
        <taxon>Dikarya</taxon>
        <taxon>Ascomycota</taxon>
        <taxon>Pezizomycotina</taxon>
        <taxon>Sordariomycetes</taxon>
        <taxon>Sordariomycetidae</taxon>
        <taxon>Sordariales</taxon>
        <taxon>Naviculisporaceae</taxon>
        <taxon>Rhypophila</taxon>
    </lineage>
</organism>
<dbReference type="EMBL" id="MU858150">
    <property type="protein sequence ID" value="KAK4211416.1"/>
    <property type="molecule type" value="Genomic_DNA"/>
</dbReference>
<feature type="domain" description="SET" evidence="5">
    <location>
        <begin position="7"/>
        <end position="252"/>
    </location>
</feature>
<gene>
    <name evidence="7" type="ORF">QBC37DRAFT_320356</name>
</gene>
<evidence type="ECO:0000256" key="4">
    <source>
        <dbReference type="PROSITE-ProRule" id="PRU00134"/>
    </source>
</evidence>
<keyword evidence="1" id="KW-0479">Metal-binding</keyword>
<comment type="caution">
    <text evidence="7">The sequence shown here is derived from an EMBL/GenBank/DDBJ whole genome shotgun (WGS) entry which is preliminary data.</text>
</comment>
<keyword evidence="2 4" id="KW-0863">Zinc-finger</keyword>
<keyword evidence="3" id="KW-0862">Zinc</keyword>
<evidence type="ECO:0008006" key="9">
    <source>
        <dbReference type="Google" id="ProtNLM"/>
    </source>
</evidence>
<dbReference type="Gene3D" id="6.10.140.2220">
    <property type="match status" value="1"/>
</dbReference>
<dbReference type="GO" id="GO:0008270">
    <property type="term" value="F:zinc ion binding"/>
    <property type="evidence" value="ECO:0007669"/>
    <property type="project" value="UniProtKB-KW"/>
</dbReference>
<dbReference type="PROSITE" id="PS50280">
    <property type="entry name" value="SET"/>
    <property type="match status" value="1"/>
</dbReference>
<keyword evidence="8" id="KW-1185">Reference proteome</keyword>
<evidence type="ECO:0000259" key="5">
    <source>
        <dbReference type="PROSITE" id="PS50280"/>
    </source>
</evidence>
<dbReference type="InterPro" id="IPR046341">
    <property type="entry name" value="SET_dom_sf"/>
</dbReference>
<dbReference type="GO" id="GO:0005634">
    <property type="term" value="C:nucleus"/>
    <property type="evidence" value="ECO:0007669"/>
    <property type="project" value="TreeGrafter"/>
</dbReference>
<evidence type="ECO:0000313" key="8">
    <source>
        <dbReference type="Proteomes" id="UP001301769"/>
    </source>
</evidence>
<evidence type="ECO:0000256" key="3">
    <source>
        <dbReference type="ARBA" id="ARBA00022833"/>
    </source>
</evidence>
<dbReference type="SUPFAM" id="SSF144232">
    <property type="entry name" value="HIT/MYND zinc finger-like"/>
    <property type="match status" value="1"/>
</dbReference>
<accession>A0AAN7B3H7</accession>
<dbReference type="Pfam" id="PF01753">
    <property type="entry name" value="zf-MYND"/>
    <property type="match status" value="1"/>
</dbReference>
<dbReference type="SUPFAM" id="SSF82199">
    <property type="entry name" value="SET domain"/>
    <property type="match status" value="1"/>
</dbReference>